<dbReference type="HAMAP" id="MF_01833">
    <property type="entry name" value="EndA_short"/>
    <property type="match status" value="1"/>
</dbReference>
<reference evidence="7 8" key="1">
    <citation type="journal article" date="2015" name="Appl. Environ. Microbiol.">
        <title>Nanoarchaeota, Their Sulfolobales Host, and Nanoarchaeota Virus Distribution across Yellowstone National Park Hot Springs.</title>
        <authorList>
            <person name="Munson-McGee J.H."/>
            <person name="Field E.K."/>
            <person name="Bateson M."/>
            <person name="Rooney C."/>
            <person name="Stepanauskas R."/>
            <person name="Young M.J."/>
        </authorList>
    </citation>
    <scope>NUCLEOTIDE SEQUENCE [LARGE SCALE GENOMIC DNA]</scope>
    <source>
        <strain evidence="7">SCGC AC-742_N10</strain>
    </source>
</reference>
<evidence type="ECO:0000256" key="1">
    <source>
        <dbReference type="ARBA" id="ARBA00022694"/>
    </source>
</evidence>
<evidence type="ECO:0000313" key="7">
    <source>
        <dbReference type="EMBL" id="PVU74211.1"/>
    </source>
</evidence>
<dbReference type="InterPro" id="IPR016442">
    <property type="entry name" value="tRNA_splic_arch_short"/>
</dbReference>
<comment type="similarity">
    <text evidence="4">Belongs to the tRNA-intron endonuclease family. Archaeal short subfamily.</text>
</comment>
<evidence type="ECO:0000256" key="3">
    <source>
        <dbReference type="ARBA" id="ARBA00024798"/>
    </source>
</evidence>
<dbReference type="SUPFAM" id="SSF55267">
    <property type="entry name" value="tRNA-intron endonuclease N-terminal domain-like"/>
    <property type="match status" value="1"/>
</dbReference>
<comment type="subunit">
    <text evidence="4">Homotetramer; although the tetramer contains four active sites, only two participate in the cleavage. Therefore, it should be considered as a dimer of dimers.</text>
</comment>
<feature type="active site" evidence="4">
    <location>
        <position position="158"/>
    </location>
</feature>
<dbReference type="InterPro" id="IPR036740">
    <property type="entry name" value="tRNA_intron_Endonuc_N_sf"/>
</dbReference>
<keyword evidence="2 4" id="KW-0456">Lyase</keyword>
<evidence type="ECO:0000259" key="6">
    <source>
        <dbReference type="Pfam" id="PF02778"/>
    </source>
</evidence>
<dbReference type="PANTHER" id="PTHR21227">
    <property type="entry name" value="TRNA-SPLICING ENDONUCLEASE SUBUNIT SEN2"/>
    <property type="match status" value="1"/>
</dbReference>
<dbReference type="Pfam" id="PF02778">
    <property type="entry name" value="tRNA_int_endo_N"/>
    <property type="match status" value="1"/>
</dbReference>
<dbReference type="EMBL" id="QEFD01000232">
    <property type="protein sequence ID" value="PVU74211.1"/>
    <property type="molecule type" value="Genomic_DNA"/>
</dbReference>
<dbReference type="EC" id="4.6.1.16" evidence="4"/>
<dbReference type="PIRSF" id="PIRSF005285">
    <property type="entry name" value="tRNA_splic_archaea"/>
    <property type="match status" value="1"/>
</dbReference>
<dbReference type="InterPro" id="IPR006677">
    <property type="entry name" value="tRNA_intron_Endonuc_cat-like"/>
</dbReference>
<dbReference type="Gene3D" id="3.40.1170.20">
    <property type="entry name" value="tRNA intron endonuclease, N-terminal domain"/>
    <property type="match status" value="1"/>
</dbReference>
<protein>
    <recommendedName>
        <fullName evidence="4">tRNA-splicing endonuclease</fullName>
        <ecNumber evidence="4">4.6.1.16</ecNumber>
    </recommendedName>
    <alternativeName>
        <fullName evidence="4">tRNA-intron endonuclease</fullName>
    </alternativeName>
</protein>
<accession>A0A2T9X2D8</accession>
<dbReference type="Pfam" id="PF01974">
    <property type="entry name" value="tRNA_int_endo"/>
    <property type="match status" value="1"/>
</dbReference>
<evidence type="ECO:0000256" key="2">
    <source>
        <dbReference type="ARBA" id="ARBA00023239"/>
    </source>
</evidence>
<dbReference type="FunFam" id="3.40.1350.10:FF:000006">
    <property type="entry name" value="tRNA-splicing endonuclease"/>
    <property type="match status" value="1"/>
</dbReference>
<dbReference type="GO" id="GO:0006388">
    <property type="term" value="P:tRNA splicing, via endonucleolytic cleavage and ligation"/>
    <property type="evidence" value="ECO:0007669"/>
    <property type="project" value="UniProtKB-UniRule"/>
</dbReference>
<dbReference type="AlphaFoldDB" id="A0A2T9X2D8"/>
<feature type="active site" evidence="4">
    <location>
        <position position="119"/>
    </location>
</feature>
<gene>
    <name evidence="4 7" type="primary">endA</name>
    <name evidence="7" type="ORF">DDW13_08245</name>
</gene>
<dbReference type="InterPro" id="IPR006676">
    <property type="entry name" value="tRNA_splic"/>
</dbReference>
<keyword evidence="1 4" id="KW-0819">tRNA processing</keyword>
<dbReference type="InterPro" id="IPR036167">
    <property type="entry name" value="tRNA_intron_Endo_cat-like_sf"/>
</dbReference>
<feature type="domain" description="tRNA intron endonuclease catalytic" evidence="5">
    <location>
        <begin position="89"/>
        <end position="166"/>
    </location>
</feature>
<dbReference type="SUPFAM" id="SSF53032">
    <property type="entry name" value="tRNA-intron endonuclease catalytic domain-like"/>
    <property type="match status" value="1"/>
</dbReference>
<dbReference type="InterPro" id="IPR011856">
    <property type="entry name" value="tRNA_endonuc-like_dom_sf"/>
</dbReference>
<dbReference type="PANTHER" id="PTHR21227:SF0">
    <property type="entry name" value="TRNA-SPLICING ENDONUCLEASE SUBUNIT SEN2"/>
    <property type="match status" value="1"/>
</dbReference>
<comment type="caution">
    <text evidence="7">The sequence shown here is derived from an EMBL/GenBank/DDBJ whole genome shotgun (WGS) entry which is preliminary data.</text>
</comment>
<feature type="active site" evidence="4">
    <location>
        <position position="127"/>
    </location>
</feature>
<feature type="domain" description="tRNA intron endonuclease N-terminal" evidence="6">
    <location>
        <begin position="3"/>
        <end position="79"/>
    </location>
</feature>
<dbReference type="GO" id="GO:0005737">
    <property type="term" value="C:cytoplasm"/>
    <property type="evidence" value="ECO:0007669"/>
    <property type="project" value="TreeGrafter"/>
</dbReference>
<name>A0A2T9X2D8_9CREN</name>
<comment type="function">
    <text evidence="3 4">Endonuclease that removes tRNA introns. Cleaves pre-tRNA at the 5'- and 3'-splice sites to release the intron. The products are an intron and two tRNA half-molecules bearing 2',3' cyclic phosphate and 5'-OH termini. Recognizes a pseudosymmetric substrate in which 2 bulged loops of 3 bases are separated by a stem of 4 bp.</text>
</comment>
<sequence length="183" mass="20767">MSIKGYLFGDKIVIFDINDSKKLYSTGFYGKPLGINKPKKAEDIKYPLELSLIEGLYLLKKGEIEVIYNGNKLNENDLYEIGRKNIARFDSLFTVYSDLRNKGFVVRSGIKFGADFAIYTLGPGIEHAPYVVIVLDANSTLLANELMSFGRVSHSTRKKLILAIVNMLSPKNIRYVMFKWVKL</sequence>
<organism evidence="7 8">
    <name type="scientific">Acidianus hospitalis</name>
    <dbReference type="NCBI Taxonomy" id="563177"/>
    <lineage>
        <taxon>Archaea</taxon>
        <taxon>Thermoproteota</taxon>
        <taxon>Thermoprotei</taxon>
        <taxon>Sulfolobales</taxon>
        <taxon>Sulfolobaceae</taxon>
        <taxon>Acidianus</taxon>
    </lineage>
</organism>
<comment type="catalytic activity">
    <reaction evidence="4">
        <text>pretRNA = a 3'-half-tRNA molecule with a 5'-OH end + a 5'-half-tRNA molecule with a 2',3'-cyclic phosphate end + an intron with a 2',3'-cyclic phosphate and a 5'-hydroxyl terminus.</text>
        <dbReference type="EC" id="4.6.1.16"/>
    </reaction>
</comment>
<dbReference type="Gene3D" id="3.40.1350.10">
    <property type="match status" value="1"/>
</dbReference>
<dbReference type="GO" id="GO:0000213">
    <property type="term" value="F:tRNA-intron lyase activity"/>
    <property type="evidence" value="ECO:0007669"/>
    <property type="project" value="UniProtKB-UniRule"/>
</dbReference>
<evidence type="ECO:0000313" key="8">
    <source>
        <dbReference type="Proteomes" id="UP000245638"/>
    </source>
</evidence>
<dbReference type="InterPro" id="IPR006678">
    <property type="entry name" value="tRNA_intron_Endonuc_N"/>
</dbReference>
<dbReference type="Proteomes" id="UP000245638">
    <property type="component" value="Unassembled WGS sequence"/>
</dbReference>
<dbReference type="GO" id="GO:0003676">
    <property type="term" value="F:nucleic acid binding"/>
    <property type="evidence" value="ECO:0007669"/>
    <property type="project" value="InterPro"/>
</dbReference>
<dbReference type="NCBIfam" id="TIGR00324">
    <property type="entry name" value="endA"/>
    <property type="match status" value="1"/>
</dbReference>
<evidence type="ECO:0000259" key="5">
    <source>
        <dbReference type="Pfam" id="PF01974"/>
    </source>
</evidence>
<evidence type="ECO:0000256" key="4">
    <source>
        <dbReference type="HAMAP-Rule" id="MF_01833"/>
    </source>
</evidence>
<dbReference type="CDD" id="cd22363">
    <property type="entry name" value="tRNA-intron_lyase_C"/>
    <property type="match status" value="1"/>
</dbReference>
<proteinExistence type="inferred from homology"/>